<protein>
    <submittedName>
        <fullName evidence="3">Uncharacterized protein (DUF1778 family)</fullName>
    </submittedName>
</protein>
<comment type="caution">
    <text evidence="3">The sequence shown here is derived from an EMBL/GenBank/DDBJ whole genome shotgun (WGS) entry which is preliminary data.</text>
</comment>
<evidence type="ECO:0000313" key="4">
    <source>
        <dbReference type="Proteomes" id="UP000294927"/>
    </source>
</evidence>
<dbReference type="RefSeq" id="WP_133908566.1">
    <property type="nucleotide sequence ID" value="NZ_SOCP01000024.1"/>
</dbReference>
<dbReference type="OrthoDB" id="3431911at2"/>
<sequence length="89" mass="10204">MSTKNERLEMRVSKTDRELIEDAAEKLHENVSDFTRTAALRRAEKVLGRANSTLMPAEQFDALLESLDIADDAPALKRAFERPRRFERG</sequence>
<name>A0A4R7UX75_9PSEU</name>
<dbReference type="InterPro" id="IPR010985">
    <property type="entry name" value="Ribbon_hlx_hlx"/>
</dbReference>
<keyword evidence="4" id="KW-1185">Reference proteome</keyword>
<dbReference type="PANTHER" id="PTHR35401">
    <property type="entry name" value="COPG FAMILY HELIX-TURN-HELIX PROTEIN-RELATED-RELATED"/>
    <property type="match status" value="1"/>
</dbReference>
<dbReference type="InterPro" id="IPR014795">
    <property type="entry name" value="TacA_1-like"/>
</dbReference>
<dbReference type="GO" id="GO:0006355">
    <property type="term" value="P:regulation of DNA-templated transcription"/>
    <property type="evidence" value="ECO:0007669"/>
    <property type="project" value="InterPro"/>
</dbReference>
<evidence type="ECO:0000256" key="2">
    <source>
        <dbReference type="ARBA" id="ARBA00049988"/>
    </source>
</evidence>
<dbReference type="Pfam" id="PF08681">
    <property type="entry name" value="TacA1"/>
    <property type="match status" value="1"/>
</dbReference>
<keyword evidence="1" id="KW-1277">Toxin-antitoxin system</keyword>
<dbReference type="Proteomes" id="UP000294927">
    <property type="component" value="Unassembled WGS sequence"/>
</dbReference>
<dbReference type="EMBL" id="SOCP01000024">
    <property type="protein sequence ID" value="TDV40125.1"/>
    <property type="molecule type" value="Genomic_DNA"/>
</dbReference>
<proteinExistence type="inferred from homology"/>
<comment type="similarity">
    <text evidence="2">Belongs to the TacA antitoxin family.</text>
</comment>
<gene>
    <name evidence="3" type="ORF">CLV71_124144</name>
</gene>
<organism evidence="3 4">
    <name type="scientific">Actinophytocola oryzae</name>
    <dbReference type="NCBI Taxonomy" id="502181"/>
    <lineage>
        <taxon>Bacteria</taxon>
        <taxon>Bacillati</taxon>
        <taxon>Actinomycetota</taxon>
        <taxon>Actinomycetes</taxon>
        <taxon>Pseudonocardiales</taxon>
        <taxon>Pseudonocardiaceae</taxon>
    </lineage>
</organism>
<reference evidence="3 4" key="1">
    <citation type="submission" date="2019-03" db="EMBL/GenBank/DDBJ databases">
        <title>Genomic Encyclopedia of Archaeal and Bacterial Type Strains, Phase II (KMG-II): from individual species to whole genera.</title>
        <authorList>
            <person name="Goeker M."/>
        </authorList>
    </citation>
    <scope>NUCLEOTIDE SEQUENCE [LARGE SCALE GENOMIC DNA]</scope>
    <source>
        <strain evidence="3 4">DSM 45499</strain>
    </source>
</reference>
<dbReference type="SUPFAM" id="SSF47598">
    <property type="entry name" value="Ribbon-helix-helix"/>
    <property type="match status" value="1"/>
</dbReference>
<dbReference type="AlphaFoldDB" id="A0A4R7UX75"/>
<evidence type="ECO:0000256" key="1">
    <source>
        <dbReference type="ARBA" id="ARBA00022649"/>
    </source>
</evidence>
<evidence type="ECO:0000313" key="3">
    <source>
        <dbReference type="EMBL" id="TDV40125.1"/>
    </source>
</evidence>
<dbReference type="Gene3D" id="1.20.5.780">
    <property type="entry name" value="Single helix bin"/>
    <property type="match status" value="1"/>
</dbReference>
<accession>A0A4R7UX75</accession>